<evidence type="ECO:0000256" key="3">
    <source>
        <dbReference type="ARBA" id="ARBA00004555"/>
    </source>
</evidence>
<dbReference type="Proteomes" id="UP000437017">
    <property type="component" value="Unassembled WGS sequence"/>
</dbReference>
<dbReference type="AlphaFoldDB" id="A0A6A1Q047"/>
<keyword evidence="7" id="KW-0597">Phosphoprotein</keyword>
<evidence type="ECO:0000256" key="5">
    <source>
        <dbReference type="ARBA" id="ARBA00022490"/>
    </source>
</evidence>
<dbReference type="GO" id="GO:0005794">
    <property type="term" value="C:Golgi apparatus"/>
    <property type="evidence" value="ECO:0007669"/>
    <property type="project" value="UniProtKB-SubCell"/>
</dbReference>
<protein>
    <recommendedName>
        <fullName evidence="14">NUCB1-like N-terminal domain-containing protein</fullName>
    </recommendedName>
</protein>
<evidence type="ECO:0000256" key="2">
    <source>
        <dbReference type="ARBA" id="ARBA00004496"/>
    </source>
</evidence>
<feature type="compositionally biased region" description="Low complexity" evidence="13">
    <location>
        <begin position="437"/>
        <end position="446"/>
    </location>
</feature>
<keyword evidence="10" id="KW-0333">Golgi apparatus</keyword>
<dbReference type="Gene3D" id="1.10.238.10">
    <property type="entry name" value="EF-hand"/>
    <property type="match status" value="1"/>
</dbReference>
<keyword evidence="8" id="KW-0732">Signal</keyword>
<organism evidence="15 16">
    <name type="scientific">Balaenoptera physalus</name>
    <name type="common">Fin whale</name>
    <name type="synonym">Balaena physalus</name>
    <dbReference type="NCBI Taxonomy" id="9770"/>
    <lineage>
        <taxon>Eukaryota</taxon>
        <taxon>Metazoa</taxon>
        <taxon>Chordata</taxon>
        <taxon>Craniata</taxon>
        <taxon>Vertebrata</taxon>
        <taxon>Euteleostomi</taxon>
        <taxon>Mammalia</taxon>
        <taxon>Eutheria</taxon>
        <taxon>Laurasiatheria</taxon>
        <taxon>Artiodactyla</taxon>
        <taxon>Whippomorpha</taxon>
        <taxon>Cetacea</taxon>
        <taxon>Mysticeti</taxon>
        <taxon>Balaenopteridae</taxon>
        <taxon>Balaenoptera</taxon>
    </lineage>
</organism>
<dbReference type="PROSITE" id="PS00018">
    <property type="entry name" value="EF_HAND_1"/>
    <property type="match status" value="2"/>
</dbReference>
<keyword evidence="11" id="KW-0175">Coiled coil</keyword>
<feature type="compositionally biased region" description="Basic and acidic residues" evidence="13">
    <location>
        <begin position="447"/>
        <end position="459"/>
    </location>
</feature>
<feature type="domain" description="NUCB1-like N-terminal" evidence="14">
    <location>
        <begin position="36"/>
        <end position="152"/>
    </location>
</feature>
<evidence type="ECO:0000256" key="12">
    <source>
        <dbReference type="ARBA" id="ARBA00023136"/>
    </source>
</evidence>
<keyword evidence="6" id="KW-0964">Secreted</keyword>
<evidence type="ECO:0000256" key="1">
    <source>
        <dbReference type="ARBA" id="ARBA00004184"/>
    </source>
</evidence>
<comment type="subcellular location">
    <subcellularLocation>
        <location evidence="2">Cytoplasm</location>
    </subcellularLocation>
    <subcellularLocation>
        <location evidence="1">Endomembrane system</location>
        <topology evidence="1">Peripheral membrane protein</topology>
    </subcellularLocation>
    <subcellularLocation>
        <location evidence="3">Golgi apparatus</location>
    </subcellularLocation>
    <subcellularLocation>
        <location evidence="4">Secreted</location>
    </subcellularLocation>
</comment>
<comment type="caution">
    <text evidence="15">The sequence shown here is derived from an EMBL/GenBank/DDBJ whole genome shotgun (WGS) entry which is preliminary data.</text>
</comment>
<feature type="non-terminal residue" evidence="15">
    <location>
        <position position="1"/>
    </location>
</feature>
<evidence type="ECO:0000256" key="4">
    <source>
        <dbReference type="ARBA" id="ARBA00004613"/>
    </source>
</evidence>
<evidence type="ECO:0000313" key="15">
    <source>
        <dbReference type="EMBL" id="KAB0400469.1"/>
    </source>
</evidence>
<feature type="region of interest" description="Disordered" evidence="13">
    <location>
        <begin position="353"/>
        <end position="473"/>
    </location>
</feature>
<keyword evidence="9" id="KW-0677">Repeat</keyword>
<dbReference type="OrthoDB" id="5982823at2759"/>
<evidence type="ECO:0000256" key="10">
    <source>
        <dbReference type="ARBA" id="ARBA00023034"/>
    </source>
</evidence>
<dbReference type="GO" id="GO:0070062">
    <property type="term" value="C:extracellular exosome"/>
    <property type="evidence" value="ECO:0007669"/>
    <property type="project" value="TreeGrafter"/>
</dbReference>
<dbReference type="InterPro" id="IPR057576">
    <property type="entry name" value="NUCB1_N"/>
</dbReference>
<evidence type="ECO:0000313" key="16">
    <source>
        <dbReference type="Proteomes" id="UP000437017"/>
    </source>
</evidence>
<accession>A0A6A1Q047</accession>
<evidence type="ECO:0000256" key="13">
    <source>
        <dbReference type="SAM" id="MobiDB-lite"/>
    </source>
</evidence>
<dbReference type="InterPro" id="IPR018247">
    <property type="entry name" value="EF_Hand_1_Ca_BS"/>
</dbReference>
<keyword evidence="16" id="KW-1185">Reference proteome</keyword>
<reference evidence="15 16" key="1">
    <citation type="journal article" date="2019" name="PLoS ONE">
        <title>Genomic analyses reveal an absence of contemporary introgressive admixture between fin whales and blue whales, despite known hybrids.</title>
        <authorList>
            <person name="Westbury M.V."/>
            <person name="Petersen B."/>
            <person name="Lorenzen E.D."/>
        </authorList>
    </citation>
    <scope>NUCLEOTIDE SEQUENCE [LARGE SCALE GENOMIC DNA]</scope>
    <source>
        <strain evidence="15">FinWhale-01</strain>
    </source>
</reference>
<evidence type="ECO:0000259" key="14">
    <source>
        <dbReference type="Pfam" id="PF25434"/>
    </source>
</evidence>
<dbReference type="Pfam" id="PF25434">
    <property type="entry name" value="NUCB1_N"/>
    <property type="match status" value="1"/>
</dbReference>
<keyword evidence="5" id="KW-0963">Cytoplasm</keyword>
<dbReference type="EMBL" id="SGJD01001348">
    <property type="protein sequence ID" value="KAB0400469.1"/>
    <property type="molecule type" value="Genomic_DNA"/>
</dbReference>
<evidence type="ECO:0000256" key="8">
    <source>
        <dbReference type="ARBA" id="ARBA00022729"/>
    </source>
</evidence>
<proteinExistence type="predicted"/>
<dbReference type="GO" id="GO:0005509">
    <property type="term" value="F:calcium ion binding"/>
    <property type="evidence" value="ECO:0007669"/>
    <property type="project" value="TreeGrafter"/>
</dbReference>
<evidence type="ECO:0000256" key="11">
    <source>
        <dbReference type="ARBA" id="ARBA00023054"/>
    </source>
</evidence>
<dbReference type="GO" id="GO:0005793">
    <property type="term" value="C:endoplasmic reticulum-Golgi intermediate compartment"/>
    <property type="evidence" value="ECO:0007669"/>
    <property type="project" value="TreeGrafter"/>
</dbReference>
<dbReference type="PANTHER" id="PTHR19237:SF21">
    <property type="entry name" value="NUCLEOBINDIN-1"/>
    <property type="match status" value="1"/>
</dbReference>
<dbReference type="InterPro" id="IPR040250">
    <property type="entry name" value="Nucleobindin"/>
</dbReference>
<gene>
    <name evidence="15" type="ORF">E2I00_006462</name>
</gene>
<keyword evidence="12" id="KW-0472">Membrane</keyword>
<sequence length="473" mass="53093">GFRGRRLGFREKASDFDKGRGRYTGSRNLAPAWTNQAAESGSSAGKDTGLYYHRYLQEVINVLETDGHFREKLQAANAEDIKSGKLSRELDFVSHHVRTKLDELKRQENDSNFLAFIYVQLDHLSLLKQFEHLDPQNQHTFEARDLELLIQTVDLEIVEDLREGKGLILCPDHWELEIKSFCMTVGPRMVPVESQDPDINSDGVLDEQELEALFTKEVSILEAMGAEDAQLEKVYDPKNEEDDMREMEEERLRMREHVMKNVRGGTRAAGEGGGRGGGRSSSVVYPYLAPQVDTNQDRLVTLEEFLVSTQRKEFGDTGEGWETVEMHPAYTEDELRRFEEELAAREAELNAKAQRLSQETEALGRSQGRLEAQKRELQQAVLQMEQRKQQQQVHNNPAPGPEGQLKFHPDTGAGPWAQGAGKELGAQTPGSEGGGADDAPVPAPAGDQKDVDPSEKKVPEQTPELPQLESQHL</sequence>
<dbReference type="PANTHER" id="PTHR19237">
    <property type="entry name" value="NUCLEOBINDIN"/>
    <property type="match status" value="1"/>
</dbReference>
<evidence type="ECO:0000256" key="9">
    <source>
        <dbReference type="ARBA" id="ARBA00022737"/>
    </source>
</evidence>
<name>A0A6A1Q047_BALPH</name>
<evidence type="ECO:0000256" key="7">
    <source>
        <dbReference type="ARBA" id="ARBA00022553"/>
    </source>
</evidence>
<evidence type="ECO:0000256" key="6">
    <source>
        <dbReference type="ARBA" id="ARBA00022525"/>
    </source>
</evidence>